<organism evidence="1 2">
    <name type="scientific">Ancylostoma ceylanicum</name>
    <dbReference type="NCBI Taxonomy" id="53326"/>
    <lineage>
        <taxon>Eukaryota</taxon>
        <taxon>Metazoa</taxon>
        <taxon>Ecdysozoa</taxon>
        <taxon>Nematoda</taxon>
        <taxon>Chromadorea</taxon>
        <taxon>Rhabditida</taxon>
        <taxon>Rhabditina</taxon>
        <taxon>Rhabditomorpha</taxon>
        <taxon>Strongyloidea</taxon>
        <taxon>Ancylostomatidae</taxon>
        <taxon>Ancylostomatinae</taxon>
        <taxon>Ancylostoma</taxon>
    </lineage>
</organism>
<name>A0A0D6LAI2_9BILA</name>
<dbReference type="Proteomes" id="UP000054495">
    <property type="component" value="Unassembled WGS sequence"/>
</dbReference>
<reference evidence="1 2" key="1">
    <citation type="submission" date="2013-05" db="EMBL/GenBank/DDBJ databases">
        <title>Draft genome of the parasitic nematode Anyclostoma ceylanicum.</title>
        <authorList>
            <person name="Mitreva M."/>
        </authorList>
    </citation>
    <scope>NUCLEOTIDE SEQUENCE [LARGE SCALE GENOMIC DNA]</scope>
</reference>
<dbReference type="AlphaFoldDB" id="A0A0D6LAI2"/>
<accession>A0A0D6LAI2</accession>
<evidence type="ECO:0000313" key="2">
    <source>
        <dbReference type="Proteomes" id="UP000054495"/>
    </source>
</evidence>
<protein>
    <submittedName>
        <fullName evidence="1">Uncharacterized protein</fullName>
    </submittedName>
</protein>
<proteinExistence type="predicted"/>
<evidence type="ECO:0000313" key="1">
    <source>
        <dbReference type="EMBL" id="EPB68814.1"/>
    </source>
</evidence>
<dbReference type="EMBL" id="KE125378">
    <property type="protein sequence ID" value="EPB68814.1"/>
    <property type="molecule type" value="Genomic_DNA"/>
</dbReference>
<gene>
    <name evidence="1" type="ORF">ANCCEY_12098</name>
</gene>
<dbReference type="InterPro" id="IPR005312">
    <property type="entry name" value="DUF1759"/>
</dbReference>
<sequence length="172" mass="20245">MIPRTGESYERVVEQLKKQYQNPRRVTMSMINKLKSMRQCREDSRSLRNNLNDVQAIIETLRKQGEIVDTTHMLSMVLDTFCKRVQEEVIKKEFDSNKEWNMSELLENLSTVRKTFRCAFAAIRSEDELDNISAWDLKEKCASRETEIVQVLPFAEQKDSNSSTDMERDEKI</sequence>
<dbReference type="Pfam" id="PF03564">
    <property type="entry name" value="DUF1759"/>
    <property type="match status" value="1"/>
</dbReference>
<keyword evidence="2" id="KW-1185">Reference proteome</keyword>